<dbReference type="PANTHER" id="PTHR45527">
    <property type="entry name" value="NONRIBOSOMAL PEPTIDE SYNTHETASE"/>
    <property type="match status" value="1"/>
</dbReference>
<dbReference type="NCBIfam" id="TIGR01733">
    <property type="entry name" value="AA-adenyl-dom"/>
    <property type="match status" value="1"/>
</dbReference>
<dbReference type="RefSeq" id="WP_099113315.1">
    <property type="nucleotide sequence ID" value="NZ_CAWNQI010000062.1"/>
</dbReference>
<dbReference type="PROSITE" id="PS00455">
    <property type="entry name" value="AMP_BINDING"/>
    <property type="match status" value="1"/>
</dbReference>
<feature type="domain" description="Carrier" evidence="3">
    <location>
        <begin position="585"/>
        <end position="660"/>
    </location>
</feature>
<keyword evidence="5" id="KW-1185">Reference proteome</keyword>
<dbReference type="Pfam" id="PF00501">
    <property type="entry name" value="AMP-binding"/>
    <property type="match status" value="1"/>
</dbReference>
<dbReference type="GO" id="GO:0043041">
    <property type="term" value="P:amino acid activation for nonribosomal peptide biosynthetic process"/>
    <property type="evidence" value="ECO:0007669"/>
    <property type="project" value="TreeGrafter"/>
</dbReference>
<dbReference type="InterPro" id="IPR010071">
    <property type="entry name" value="AA_adenyl_dom"/>
</dbReference>
<dbReference type="SUPFAM" id="SSF47336">
    <property type="entry name" value="ACP-like"/>
    <property type="match status" value="1"/>
</dbReference>
<organism evidence="4 5">
    <name type="scientific">Xenorhabdus miraniensis</name>
    <dbReference type="NCBI Taxonomy" id="351674"/>
    <lineage>
        <taxon>Bacteria</taxon>
        <taxon>Pseudomonadati</taxon>
        <taxon>Pseudomonadota</taxon>
        <taxon>Gammaproteobacteria</taxon>
        <taxon>Enterobacterales</taxon>
        <taxon>Morganellaceae</taxon>
        <taxon>Xenorhabdus</taxon>
    </lineage>
</organism>
<dbReference type="InterPro" id="IPR006162">
    <property type="entry name" value="Ppantetheine_attach_site"/>
</dbReference>
<accession>A0A2D0JUT3</accession>
<dbReference type="Pfam" id="PF00975">
    <property type="entry name" value="Thioesterase"/>
    <property type="match status" value="1"/>
</dbReference>
<name>A0A2D0JUT3_9GAMM</name>
<dbReference type="Gene3D" id="3.30.300.30">
    <property type="match status" value="1"/>
</dbReference>
<dbReference type="InterPro" id="IPR009081">
    <property type="entry name" value="PP-bd_ACP"/>
</dbReference>
<dbReference type="CDD" id="cd05930">
    <property type="entry name" value="A_NRPS"/>
    <property type="match status" value="1"/>
</dbReference>
<dbReference type="InterPro" id="IPR020845">
    <property type="entry name" value="AMP-binding_CS"/>
</dbReference>
<dbReference type="InterPro" id="IPR036736">
    <property type="entry name" value="ACP-like_sf"/>
</dbReference>
<evidence type="ECO:0000256" key="2">
    <source>
        <dbReference type="ARBA" id="ARBA00022553"/>
    </source>
</evidence>
<dbReference type="Gene3D" id="3.40.50.12780">
    <property type="entry name" value="N-terminal domain of ligase-like"/>
    <property type="match status" value="1"/>
</dbReference>
<dbReference type="InterPro" id="IPR020459">
    <property type="entry name" value="AMP-binding"/>
</dbReference>
<proteinExistence type="predicted"/>
<evidence type="ECO:0000256" key="1">
    <source>
        <dbReference type="ARBA" id="ARBA00022450"/>
    </source>
</evidence>
<dbReference type="GO" id="GO:0005737">
    <property type="term" value="C:cytoplasm"/>
    <property type="evidence" value="ECO:0007669"/>
    <property type="project" value="TreeGrafter"/>
</dbReference>
<dbReference type="Pfam" id="PF00550">
    <property type="entry name" value="PP-binding"/>
    <property type="match status" value="1"/>
</dbReference>
<sequence>MQLKESKYGWTKLMHAKDFEWKIIPSDTVNGSQASIKTCISRKSEGVIFEYCNIESLPGFFFSHVFKTPNNIAVTFEDEALSYNELANIGLHLANYLRYLGCSPDDRVGLFTDPSLEQMIGIWGIIFSGSAYLPLTPGYPPERLGFMIENASIKIIFTQEKLKSELAKFISEETKIITLEDVYDFSISKGHMASVPTVIKLNPENLAYIVYTSGSTGKPKGVLIEHRSVINQMRWLMRMGYLGADKTIIHKASISFDAAQWEMLSICSGTKLVISNFGVDKNVFDLIDKIVSNKVTLLQCVPTLLQALVNKPQFSECTSLTHILCGAESLTKKLVQQCFDVLPNCMLVNLYGPSECTCNASFYEVTQANLHVDENAGVPIGIPVDNTKFYILDDAGLPVPDGNIGEICVSGVQVARGYLNRSDLTRERFIEYPIGNNSEPIRVYRTGDLAYLGSEGVYHFVGRSDTQVKIKGVRIELEEVKIVLESLDLVESAAVLVNEGQHGGKYLAACIQISANESTFILQEKTSRDELVSCFKQKLSELIPDYMIPSVFVFVDSMPHTVNGKIDMRKIKTLIDERDAEEFIIPRTPTEEAILEIWKSTLGIETISVTDDFFELGGNSLNAVDTISSINMRFNVKLPFHIIFTASRIEEIAGIIDQGLTKKSSRLVCLQSSGMKTPIFCWPGLGGYPMSLRILAEKMARERPFYGIQAFGINEDETPYSSLKEMVSADIAEIRNIQKEGPYYLWGYSFGSHLAFEAAFQLEAMGEKVEKVVLLAPGMLKGLLTTNPSDEYNNKELIALLFTVFSRNVDDPDLHACLEASSDEASFVEFVCQKYSIANPDLVRRISKVVIESRRISRELSRKAQKFIAAPTYIFSALNDELSIFEKNADCFRGGVEIIKLDVTHFDFLVEPGINNLVSLMTKHVPSL</sequence>
<gene>
    <name evidence="4" type="ORF">Xmir_01001</name>
</gene>
<dbReference type="AlphaFoldDB" id="A0A2D0JUT3"/>
<dbReference type="InterPro" id="IPR042099">
    <property type="entry name" value="ANL_N_sf"/>
</dbReference>
<dbReference type="Gene3D" id="3.40.50.1820">
    <property type="entry name" value="alpha/beta hydrolase"/>
    <property type="match status" value="1"/>
</dbReference>
<dbReference type="PROSITE" id="PS50075">
    <property type="entry name" value="CARRIER"/>
    <property type="match status" value="1"/>
</dbReference>
<dbReference type="Proteomes" id="UP000221980">
    <property type="component" value="Unassembled WGS sequence"/>
</dbReference>
<reference evidence="4 5" key="1">
    <citation type="journal article" date="2017" name="Nat. Microbiol.">
        <title>Natural product diversity associated with the nematode symbionts Photorhabdus and Xenorhabdus.</title>
        <authorList>
            <person name="Tobias N.J."/>
            <person name="Wolff H."/>
            <person name="Djahanschiri B."/>
            <person name="Grundmann F."/>
            <person name="Kronenwerth M."/>
            <person name="Shi Y.M."/>
            <person name="Simonyi S."/>
            <person name="Grun P."/>
            <person name="Shapiro-Ilan D."/>
            <person name="Pidot S.J."/>
            <person name="Stinear T.P."/>
            <person name="Ebersberger I."/>
            <person name="Bode H.B."/>
        </authorList>
    </citation>
    <scope>NUCLEOTIDE SEQUENCE [LARGE SCALE GENOMIC DNA]</scope>
    <source>
        <strain evidence="4 5">DSM 17902</strain>
    </source>
</reference>
<dbReference type="InterPro" id="IPR001031">
    <property type="entry name" value="Thioesterase"/>
</dbReference>
<keyword evidence="1" id="KW-0596">Phosphopantetheine</keyword>
<dbReference type="PRINTS" id="PR00154">
    <property type="entry name" value="AMPBINDING"/>
</dbReference>
<evidence type="ECO:0000313" key="4">
    <source>
        <dbReference type="EMBL" id="PHM50110.1"/>
    </source>
</evidence>
<dbReference type="SUPFAM" id="SSF56801">
    <property type="entry name" value="Acetyl-CoA synthetase-like"/>
    <property type="match status" value="1"/>
</dbReference>
<evidence type="ECO:0000313" key="5">
    <source>
        <dbReference type="Proteomes" id="UP000221980"/>
    </source>
</evidence>
<dbReference type="EMBL" id="NITZ01000003">
    <property type="protein sequence ID" value="PHM50110.1"/>
    <property type="molecule type" value="Genomic_DNA"/>
</dbReference>
<dbReference type="GO" id="GO:0044550">
    <property type="term" value="P:secondary metabolite biosynthetic process"/>
    <property type="evidence" value="ECO:0007669"/>
    <property type="project" value="TreeGrafter"/>
</dbReference>
<dbReference type="PANTHER" id="PTHR45527:SF1">
    <property type="entry name" value="FATTY ACID SYNTHASE"/>
    <property type="match status" value="1"/>
</dbReference>
<keyword evidence="2" id="KW-0597">Phosphoprotein</keyword>
<dbReference type="Gene3D" id="1.10.1200.10">
    <property type="entry name" value="ACP-like"/>
    <property type="match status" value="1"/>
</dbReference>
<dbReference type="PROSITE" id="PS00012">
    <property type="entry name" value="PHOSPHOPANTETHEINE"/>
    <property type="match status" value="1"/>
</dbReference>
<evidence type="ECO:0000259" key="3">
    <source>
        <dbReference type="PROSITE" id="PS50075"/>
    </source>
</evidence>
<dbReference type="SUPFAM" id="SSF53474">
    <property type="entry name" value="alpha/beta-Hydrolases"/>
    <property type="match status" value="1"/>
</dbReference>
<dbReference type="InterPro" id="IPR000873">
    <property type="entry name" value="AMP-dep_synth/lig_dom"/>
</dbReference>
<comment type="caution">
    <text evidence="4">The sequence shown here is derived from an EMBL/GenBank/DDBJ whole genome shotgun (WGS) entry which is preliminary data.</text>
</comment>
<dbReference type="OrthoDB" id="9757559at2"/>
<dbReference type="InterPro" id="IPR029058">
    <property type="entry name" value="AB_hydrolase_fold"/>
</dbReference>
<protein>
    <submittedName>
        <fullName evidence="4">Pyoverdine sidechain peptide synthetase III, L-Thr-L-Ser component</fullName>
    </submittedName>
</protein>
<dbReference type="InterPro" id="IPR045851">
    <property type="entry name" value="AMP-bd_C_sf"/>
</dbReference>
<dbReference type="GO" id="GO:0031177">
    <property type="term" value="F:phosphopantetheine binding"/>
    <property type="evidence" value="ECO:0007669"/>
    <property type="project" value="TreeGrafter"/>
</dbReference>